<dbReference type="Proteomes" id="UP000252733">
    <property type="component" value="Unassembled WGS sequence"/>
</dbReference>
<gene>
    <name evidence="1" type="ORF">DFO77_107124</name>
</gene>
<evidence type="ECO:0000313" key="1">
    <source>
        <dbReference type="EMBL" id="RCW36833.1"/>
    </source>
</evidence>
<dbReference type="EMBL" id="QPIZ01000007">
    <property type="protein sequence ID" value="RCW36833.1"/>
    <property type="molecule type" value="Genomic_DNA"/>
</dbReference>
<accession>A0A2T0XEI6</accession>
<sequence length="41" mass="4576">MLSLDETSVFQTNRFFDKLPMTGFCNNLKVKVVIIGSHSGT</sequence>
<keyword evidence="2" id="KW-1185">Reference proteome</keyword>
<proteinExistence type="predicted"/>
<evidence type="ECO:0000313" key="2">
    <source>
        <dbReference type="Proteomes" id="UP000252733"/>
    </source>
</evidence>
<dbReference type="AlphaFoldDB" id="A0A2T0XEI6"/>
<reference evidence="1 2" key="1">
    <citation type="submission" date="2018-07" db="EMBL/GenBank/DDBJ databases">
        <title>Freshwater and sediment microbial communities from various areas in North America, analyzing microbe dynamics in response to fracking.</title>
        <authorList>
            <person name="Lamendella R."/>
        </authorList>
    </citation>
    <scope>NUCLEOTIDE SEQUENCE [LARGE SCALE GENOMIC DNA]</scope>
    <source>
        <strain evidence="1 2">160A</strain>
    </source>
</reference>
<organism evidence="1 2">
    <name type="scientific">Marinilabilia salmonicolor</name>
    <dbReference type="NCBI Taxonomy" id="989"/>
    <lineage>
        <taxon>Bacteria</taxon>
        <taxon>Pseudomonadati</taxon>
        <taxon>Bacteroidota</taxon>
        <taxon>Bacteroidia</taxon>
        <taxon>Marinilabiliales</taxon>
        <taxon>Marinilabiliaceae</taxon>
        <taxon>Marinilabilia</taxon>
    </lineage>
</organism>
<protein>
    <submittedName>
        <fullName evidence="1">Uncharacterized protein</fullName>
    </submittedName>
</protein>
<name>A0A2T0XEI6_9BACT</name>
<comment type="caution">
    <text evidence="1">The sequence shown here is derived from an EMBL/GenBank/DDBJ whole genome shotgun (WGS) entry which is preliminary data.</text>
</comment>